<name>A0A414F9H9_9BACE</name>
<evidence type="ECO:0000256" key="1">
    <source>
        <dbReference type="SAM" id="MobiDB-lite"/>
    </source>
</evidence>
<dbReference type="GeneID" id="93100586"/>
<comment type="caution">
    <text evidence="3">The sequence shown here is derived from an EMBL/GenBank/DDBJ whole genome shotgun (WGS) entry which is preliminary data.</text>
</comment>
<evidence type="ECO:0000313" key="2">
    <source>
        <dbReference type="EMBL" id="KAA5476732.1"/>
    </source>
</evidence>
<dbReference type="EMBL" id="QSJD01000046">
    <property type="protein sequence ID" value="RHD43154.1"/>
    <property type="molecule type" value="Genomic_DNA"/>
</dbReference>
<evidence type="ECO:0000313" key="5">
    <source>
        <dbReference type="Proteomes" id="UP000427825"/>
    </source>
</evidence>
<dbReference type="EMBL" id="VVYJ01000006">
    <property type="protein sequence ID" value="KAA5476732.1"/>
    <property type="molecule type" value="Genomic_DNA"/>
</dbReference>
<dbReference type="Proteomes" id="UP000284689">
    <property type="component" value="Unassembled WGS sequence"/>
</dbReference>
<proteinExistence type="predicted"/>
<sequence length="517" mass="59027">MAKKTSINIKPCNVRSSGPHNRRTAEYLANIRKEKIYVRTDLMAKNEEWVAPELGKTSLEERNRQIAAMVKEKTGRAMQTKDRKKVNKKTGKVTIVRGSTPIKEGVVVIKEDTTMKQLQHFCEVCKERWGITPLQIFIHRDEGHYVNPGEAATWKPNLHAHIVWDWMNHDTGKSCKLNGKDMGDMQTLLAECLEMERGTSKEITGKKHLERTDYIIAKQKQEAERAKAEKDAAKAERDVALREADKAKTEQEKLKAGNEEKERRSAELDSEIADKEERARKADRENTDNIKSGIANLLGKGKYAAIEKENARLKAENERIRKAFPGAVNNKVEERTRALATEKQEIEAERDRALAQNRSLGMERDKAVRQLQEQKTGEQHRISMAVIRATEEKDKTIRLLQGALKSSRDILNLLADILYKASEIFRRAVDAIIHFGTEQHKSIFAPSEAADIKNVMQEYGETTDQQKAVGTWLCGYAEHRQPFDEIKHRHTLNEVGDVAEGKYDWKIERGQDNGIKM</sequence>
<dbReference type="Proteomes" id="UP000427825">
    <property type="component" value="Unassembled WGS sequence"/>
</dbReference>
<protein>
    <submittedName>
        <fullName evidence="3">Mobilization protein</fullName>
    </submittedName>
</protein>
<evidence type="ECO:0000313" key="3">
    <source>
        <dbReference type="EMBL" id="RHD43154.1"/>
    </source>
</evidence>
<reference evidence="3 4" key="1">
    <citation type="submission" date="2018-08" db="EMBL/GenBank/DDBJ databases">
        <title>A genome reference for cultivated species of the human gut microbiota.</title>
        <authorList>
            <person name="Zou Y."/>
            <person name="Xue W."/>
            <person name="Luo G."/>
        </authorList>
    </citation>
    <scope>NUCLEOTIDE SEQUENCE [LARGE SCALE GENOMIC DNA]</scope>
    <source>
        <strain evidence="3 4">AM31-16AC</strain>
    </source>
</reference>
<feature type="region of interest" description="Disordered" evidence="1">
    <location>
        <begin position="226"/>
        <end position="286"/>
    </location>
</feature>
<evidence type="ECO:0000313" key="4">
    <source>
        <dbReference type="Proteomes" id="UP000284689"/>
    </source>
</evidence>
<gene>
    <name evidence="3" type="ORF">DW794_19665</name>
    <name evidence="2" type="ORF">F2Y39_12380</name>
</gene>
<reference evidence="2 5" key="2">
    <citation type="journal article" date="2019" name="Nat. Med.">
        <title>A library of human gut bacterial isolates paired with longitudinal multiomics data enables mechanistic microbiome research.</title>
        <authorList>
            <person name="Poyet M."/>
            <person name="Groussin M."/>
            <person name="Gibbons S.M."/>
            <person name="Avila-Pacheco J."/>
            <person name="Jiang X."/>
            <person name="Kearney S.M."/>
            <person name="Perrotta A.R."/>
            <person name="Berdy B."/>
            <person name="Zhao S."/>
            <person name="Lieberman T.D."/>
            <person name="Swanson P.K."/>
            <person name="Smith M."/>
            <person name="Roesemann S."/>
            <person name="Alexander J.E."/>
            <person name="Rich S.A."/>
            <person name="Livny J."/>
            <person name="Vlamakis H."/>
            <person name="Clish C."/>
            <person name="Bullock K."/>
            <person name="Deik A."/>
            <person name="Scott J."/>
            <person name="Pierce K.A."/>
            <person name="Xavier R.J."/>
            <person name="Alm E.J."/>
        </authorList>
    </citation>
    <scope>NUCLEOTIDE SEQUENCE [LARGE SCALE GENOMIC DNA]</scope>
    <source>
        <strain evidence="2 5">BIOML-A25</strain>
    </source>
</reference>
<dbReference type="RefSeq" id="WP_118327637.1">
    <property type="nucleotide sequence ID" value="NZ_CAXYLJ010000028.1"/>
</dbReference>
<dbReference type="AlphaFoldDB" id="A0A414F9H9"/>
<organism evidence="3 4">
    <name type="scientific">Bacteroides caccae</name>
    <dbReference type="NCBI Taxonomy" id="47678"/>
    <lineage>
        <taxon>Bacteria</taxon>
        <taxon>Pseudomonadati</taxon>
        <taxon>Bacteroidota</taxon>
        <taxon>Bacteroidia</taxon>
        <taxon>Bacteroidales</taxon>
        <taxon>Bacteroidaceae</taxon>
        <taxon>Bacteroides</taxon>
    </lineage>
</organism>
<accession>A0A414F9H9</accession>